<gene>
    <name evidence="2" type="ORF">NEE14_008745</name>
</gene>
<dbReference type="PANTHER" id="PTHR10357">
    <property type="entry name" value="ALPHA-AMYLASE FAMILY MEMBER"/>
    <property type="match status" value="1"/>
</dbReference>
<accession>A0ABZ2IK34</accession>
<keyword evidence="2" id="KW-0378">Hydrolase</keyword>
<dbReference type="SMART" id="SM00642">
    <property type="entry name" value="Aamy"/>
    <property type="match status" value="1"/>
</dbReference>
<organism evidence="2 3">
    <name type="scientific">Parabacteroides absconsus</name>
    <dbReference type="NCBI Taxonomy" id="2951805"/>
    <lineage>
        <taxon>Bacteria</taxon>
        <taxon>Pseudomonadati</taxon>
        <taxon>Bacteroidota</taxon>
        <taxon>Bacteroidia</taxon>
        <taxon>Bacteroidales</taxon>
        <taxon>Tannerellaceae</taxon>
        <taxon>Parabacteroides</taxon>
    </lineage>
</organism>
<dbReference type="Proteomes" id="UP001320603">
    <property type="component" value="Chromosome"/>
</dbReference>
<feature type="domain" description="Glycosyl hydrolase family 13 catalytic" evidence="1">
    <location>
        <begin position="13"/>
        <end position="423"/>
    </location>
</feature>
<dbReference type="Pfam" id="PF16657">
    <property type="entry name" value="Malt_amylase_C"/>
    <property type="match status" value="1"/>
</dbReference>
<protein>
    <submittedName>
        <fullName evidence="2">Alpha-amylase family glycosyl hydrolase</fullName>
    </submittedName>
</protein>
<evidence type="ECO:0000259" key="1">
    <source>
        <dbReference type="SMART" id="SM00642"/>
    </source>
</evidence>
<evidence type="ECO:0000313" key="3">
    <source>
        <dbReference type="Proteomes" id="UP001320603"/>
    </source>
</evidence>
<dbReference type="SUPFAM" id="SSF51011">
    <property type="entry name" value="Glycosyl hydrolase domain"/>
    <property type="match status" value="1"/>
</dbReference>
<name>A0ABZ2IK34_9BACT</name>
<dbReference type="Pfam" id="PF00128">
    <property type="entry name" value="Alpha-amylase"/>
    <property type="match status" value="1"/>
</dbReference>
<dbReference type="InterPro" id="IPR013780">
    <property type="entry name" value="Glyco_hydro_b"/>
</dbReference>
<dbReference type="PANTHER" id="PTHR10357:SF205">
    <property type="entry name" value="O-GLYCOSYL HYDROLASE FAMILY 13"/>
    <property type="match status" value="1"/>
</dbReference>
<proteinExistence type="predicted"/>
<sequence>MESRKTEKMIIYQVFPRWFGNTKTKLIRNGSLAENGVGKFSDFTPLALSKIKELGTTHIWYTGVIEHATKTDYTAYHIQKDHTAVVKGKAGSPYAIKDYYDIDPDLADHVENRMEEFEALVARTHEAGMKVIIDFVPNHVARQYHSDAQYNFIEELGQNDNTSKAFDPNNNFYYIPGQPLTLPFTDDDDGLQYSEFPAKATGNDRFDAFPTCNDWYETVKLNYGVDYLNGRSKHFNPIPNTWYKMLDILRFWAGKKIDGFRCDMAEMVPVEFWEWAIPLVKKDYPVIFIAEVYNPALYRSYIFTGHFDYLYDKVGLYDTLRAVICGQAPASNIPACWQSLEGIQSHMLNFLENHDEQRLASDFFAKDPAAGISGLLVSALMNTNPFMIYAGQELGERGMDEEGFSGLDGRTTIFDYWSVSTLRNWKNGGKFDGGKLTDQQKQLRQQYITILNIAQNEPAITQGDFFDLMYTNEKNRFFNNRNQYAFLRKYKNEVILVVANFTHSEQNVWVNIPEDAFRTLGIKDNEAAIQKDLMTGKETISTLTTAWPFKVKLPACSGKVLKFTY</sequence>
<dbReference type="Gene3D" id="2.60.40.1180">
    <property type="entry name" value="Golgi alpha-mannosidase II"/>
    <property type="match status" value="1"/>
</dbReference>
<dbReference type="InterPro" id="IPR006047">
    <property type="entry name" value="GH13_cat_dom"/>
</dbReference>
<dbReference type="RefSeq" id="WP_251968379.1">
    <property type="nucleotide sequence ID" value="NZ_CP146284.1"/>
</dbReference>
<dbReference type="SUPFAM" id="SSF51445">
    <property type="entry name" value="(Trans)glycosidases"/>
    <property type="match status" value="1"/>
</dbReference>
<dbReference type="InterPro" id="IPR017853">
    <property type="entry name" value="GH"/>
</dbReference>
<keyword evidence="3" id="KW-1185">Reference proteome</keyword>
<dbReference type="InterPro" id="IPR032091">
    <property type="entry name" value="Malt_amylase-like_C"/>
</dbReference>
<reference evidence="2 3" key="1">
    <citation type="submission" date="2024-02" db="EMBL/GenBank/DDBJ databases">
        <title>Whole genome sequencing of Parabacteroides sp. AD58.</title>
        <authorList>
            <person name="Chaplin A.V."/>
            <person name="Pikina A.P."/>
            <person name="Sokolova S.R."/>
            <person name="Korostin D.O."/>
            <person name="Efimov B.A."/>
        </authorList>
    </citation>
    <scope>NUCLEOTIDE SEQUENCE [LARGE SCALE GENOMIC DNA]</scope>
    <source>
        <strain evidence="2 3">AD58</strain>
    </source>
</reference>
<dbReference type="Gene3D" id="3.20.20.80">
    <property type="entry name" value="Glycosidases"/>
    <property type="match status" value="2"/>
</dbReference>
<dbReference type="EMBL" id="CP146284">
    <property type="protein sequence ID" value="WWV65129.1"/>
    <property type="molecule type" value="Genomic_DNA"/>
</dbReference>
<evidence type="ECO:0000313" key="2">
    <source>
        <dbReference type="EMBL" id="WWV65129.1"/>
    </source>
</evidence>
<dbReference type="CDD" id="cd11349">
    <property type="entry name" value="AmyAc_3"/>
    <property type="match status" value="1"/>
</dbReference>
<dbReference type="GO" id="GO:0016787">
    <property type="term" value="F:hydrolase activity"/>
    <property type="evidence" value="ECO:0007669"/>
    <property type="project" value="UniProtKB-KW"/>
</dbReference>